<evidence type="ECO:0000259" key="2">
    <source>
        <dbReference type="SMART" id="SM00909"/>
    </source>
</evidence>
<evidence type="ECO:0000313" key="4">
    <source>
        <dbReference type="Proteomes" id="UP001500457"/>
    </source>
</evidence>
<dbReference type="InterPro" id="IPR018910">
    <property type="entry name" value="LpqB_C"/>
</dbReference>
<evidence type="ECO:0000256" key="1">
    <source>
        <dbReference type="SAM" id="SignalP"/>
    </source>
</evidence>
<dbReference type="Pfam" id="PF25976">
    <property type="entry name" value="LpqB_N"/>
    <property type="match status" value="1"/>
</dbReference>
<sequence length="609" mass="61996">MSRSRPRRLLGVLLLALALTAGCASVPGSSEVTVLRRVGDAAEPSAPPGPMRDAGPLETVRGWVLASGATAERHRAARAFLTPGAAGTWDDGAAPVVVNDQVDTVFTDRPVPVGEAAVRIRATALGVLTPEGVFVAGVRPLEVDVGLVEQNGQWRIATLPTGTIVRRSDLRANTRPVRTWFLDPQRAGPVSDPRYLATTPARSVPTRTVQYLLSGPSESLAGAAVSSLPVGTTLRSDVSTTAEGAAVVDLARTGPLDDPRRREIAQQVSLTLAGIGVTRTRLLVDGEPLLPATPEVDVTETLRGLPLPVARRPDLPADPVVGGPGDTEVPVLVADAGRLRLLSGEPAGGPAGRGTYRAVSASASFEGDVALVAEDGPGGDPAATRTRLLTGTGGSELTASGVEGRSLARPTWTPDGAEVWSVLDGTTVVRAVKQGPGGAVRPVGVDASALAGAGVAPTPGAPGPLSALRISPDGARLALVAGGRVLVAAIARDTTGGARLGSVTALRPEALDQVLDIGWTRTDQLVAVGNRADRPVTLVSVDGLDLESLSTTNLTPPVTAVAARPGRPLVVADQSGTWTLPLDGGSASGGDVWQAVPGFEASTVPAYPG</sequence>
<dbReference type="Proteomes" id="UP001500457">
    <property type="component" value="Unassembled WGS sequence"/>
</dbReference>
<proteinExistence type="predicted"/>
<feature type="signal peptide" evidence="1">
    <location>
        <begin position="1"/>
        <end position="24"/>
    </location>
</feature>
<accession>A0ABP9F1Z5</accession>
<dbReference type="SMART" id="SM00909">
    <property type="entry name" value="Germane"/>
    <property type="match status" value="1"/>
</dbReference>
<dbReference type="EMBL" id="BAABHQ010000019">
    <property type="protein sequence ID" value="GAA4890855.1"/>
    <property type="molecule type" value="Genomic_DNA"/>
</dbReference>
<reference evidence="4" key="1">
    <citation type="journal article" date="2019" name="Int. J. Syst. Evol. Microbiol.">
        <title>The Global Catalogue of Microorganisms (GCM) 10K type strain sequencing project: providing services to taxonomists for standard genome sequencing and annotation.</title>
        <authorList>
            <consortium name="The Broad Institute Genomics Platform"/>
            <consortium name="The Broad Institute Genome Sequencing Center for Infectious Disease"/>
            <person name="Wu L."/>
            <person name="Ma J."/>
        </authorList>
    </citation>
    <scope>NUCLEOTIDE SEQUENCE [LARGE SCALE GENOMIC DNA]</scope>
    <source>
        <strain evidence="4">JCM 17983</strain>
    </source>
</reference>
<feature type="domain" description="GerMN" evidence="2">
    <location>
        <begin position="205"/>
        <end position="293"/>
    </location>
</feature>
<dbReference type="Pfam" id="PF10647">
    <property type="entry name" value="Gmad1"/>
    <property type="match status" value="1"/>
</dbReference>
<comment type="caution">
    <text evidence="3">The sequence shown here is derived from an EMBL/GenBank/DDBJ whole genome shotgun (WGS) entry which is preliminary data.</text>
</comment>
<feature type="chain" id="PRO_5045553068" evidence="1">
    <location>
        <begin position="25"/>
        <end position="609"/>
    </location>
</feature>
<protein>
    <submittedName>
        <fullName evidence="3">LpqB family beta-propeller domain-containing protein</fullName>
    </submittedName>
</protein>
<name>A0ABP9F1Z5_9PSEU</name>
<dbReference type="Pfam" id="PF10646">
    <property type="entry name" value="Germane"/>
    <property type="match status" value="1"/>
</dbReference>
<evidence type="ECO:0000313" key="3">
    <source>
        <dbReference type="EMBL" id="GAA4890855.1"/>
    </source>
</evidence>
<dbReference type="SUPFAM" id="SSF82171">
    <property type="entry name" value="DPP6 N-terminal domain-like"/>
    <property type="match status" value="1"/>
</dbReference>
<keyword evidence="4" id="KW-1185">Reference proteome</keyword>
<keyword evidence="1" id="KW-0732">Signal</keyword>
<dbReference type="PROSITE" id="PS51257">
    <property type="entry name" value="PROKAR_LIPOPROTEIN"/>
    <property type="match status" value="1"/>
</dbReference>
<gene>
    <name evidence="3" type="ORF">GCM10023203_50490</name>
</gene>
<dbReference type="InterPro" id="IPR019606">
    <property type="entry name" value="GerMN"/>
</dbReference>
<dbReference type="InterPro" id="IPR059026">
    <property type="entry name" value="LpqB_N"/>
</dbReference>
<dbReference type="RefSeq" id="WP_274234079.1">
    <property type="nucleotide sequence ID" value="NZ_BAABHQ010000019.1"/>
</dbReference>
<organism evidence="3 4">
    <name type="scientific">Actinomycetospora straminea</name>
    <dbReference type="NCBI Taxonomy" id="663607"/>
    <lineage>
        <taxon>Bacteria</taxon>
        <taxon>Bacillati</taxon>
        <taxon>Actinomycetota</taxon>
        <taxon>Actinomycetes</taxon>
        <taxon>Pseudonocardiales</taxon>
        <taxon>Pseudonocardiaceae</taxon>
        <taxon>Actinomycetospora</taxon>
    </lineage>
</organism>